<sequence>MAEVRACSTKDENCSDPLRSASPRVFPSRLTAIVSRTITIAITATSSTRVNPDVRHLDRAIPRTMDINKIGAEKLRCPQKNRLSITQHGLRHKAANVTIPSTDRSSLNR</sequence>
<dbReference type="Proteomes" id="UP001374893">
    <property type="component" value="Chromosome"/>
</dbReference>
<evidence type="ECO:0000313" key="1">
    <source>
        <dbReference type="EMBL" id="BCX48508.1"/>
    </source>
</evidence>
<dbReference type="EMBL" id="AP024702">
    <property type="protein sequence ID" value="BCX48508.1"/>
    <property type="molecule type" value="Genomic_DNA"/>
</dbReference>
<organism evidence="1 2">
    <name type="scientific">Haloferula helveola</name>
    <dbReference type="NCBI Taxonomy" id="490095"/>
    <lineage>
        <taxon>Bacteria</taxon>
        <taxon>Pseudomonadati</taxon>
        <taxon>Verrucomicrobiota</taxon>
        <taxon>Verrucomicrobiia</taxon>
        <taxon>Verrucomicrobiales</taxon>
        <taxon>Verrucomicrobiaceae</taxon>
        <taxon>Haloferula</taxon>
    </lineage>
</organism>
<proteinExistence type="predicted"/>
<name>A0ABN6H5T6_9BACT</name>
<gene>
    <name evidence="1" type="ORF">HAHE_24160</name>
</gene>
<accession>A0ABN6H5T6</accession>
<protein>
    <submittedName>
        <fullName evidence="1">Uncharacterized protein</fullName>
    </submittedName>
</protein>
<keyword evidence="2" id="KW-1185">Reference proteome</keyword>
<evidence type="ECO:0000313" key="2">
    <source>
        <dbReference type="Proteomes" id="UP001374893"/>
    </source>
</evidence>
<reference evidence="1 2" key="1">
    <citation type="submission" date="2021-06" db="EMBL/GenBank/DDBJ databases">
        <title>Complete genome of Haloferula helveola possessing various polysaccharide degrading enzymes.</title>
        <authorList>
            <person name="Takami H."/>
            <person name="Huang C."/>
            <person name="Hamasaki K."/>
        </authorList>
    </citation>
    <scope>NUCLEOTIDE SEQUENCE [LARGE SCALE GENOMIC DNA]</scope>
    <source>
        <strain evidence="1 2">CN-1</strain>
    </source>
</reference>